<dbReference type="AlphaFoldDB" id="K2LN38"/>
<gene>
    <name evidence="2" type="ORF">NA2_08491</name>
</gene>
<dbReference type="SMART" id="SM00421">
    <property type="entry name" value="HTH_LUXR"/>
    <property type="match status" value="1"/>
</dbReference>
<feature type="domain" description="HTH luxR-type" evidence="1">
    <location>
        <begin position="314"/>
        <end position="371"/>
    </location>
</feature>
<dbReference type="PATRIC" id="fig|391937.3.peg.1744"/>
<dbReference type="InterPro" id="IPR036388">
    <property type="entry name" value="WH-like_DNA-bd_sf"/>
</dbReference>
<dbReference type="Proteomes" id="UP000006786">
    <property type="component" value="Unassembled WGS sequence"/>
</dbReference>
<dbReference type="eggNOG" id="COG2771">
    <property type="taxonomic scope" value="Bacteria"/>
</dbReference>
<keyword evidence="3" id="KW-1185">Reference proteome</keyword>
<evidence type="ECO:0000259" key="1">
    <source>
        <dbReference type="SMART" id="SM00421"/>
    </source>
</evidence>
<evidence type="ECO:0000313" key="3">
    <source>
        <dbReference type="Proteomes" id="UP000006786"/>
    </source>
</evidence>
<dbReference type="GO" id="GO:0003677">
    <property type="term" value="F:DNA binding"/>
    <property type="evidence" value="ECO:0007669"/>
    <property type="project" value="InterPro"/>
</dbReference>
<reference evidence="2 3" key="1">
    <citation type="journal article" date="2012" name="J. Bacteriol.">
        <title>Genome Sequence of Nitratireductor pacificus Type Strain pht-3B.</title>
        <authorList>
            <person name="Lai Q."/>
            <person name="Li G."/>
            <person name="Shao Z."/>
        </authorList>
    </citation>
    <scope>NUCLEOTIDE SEQUENCE [LARGE SCALE GENOMIC DNA]</scope>
    <source>
        <strain evidence="3">pht-3B</strain>
    </source>
</reference>
<dbReference type="InterPro" id="IPR000792">
    <property type="entry name" value="Tscrpt_reg_LuxR_C"/>
</dbReference>
<sequence length="375" mass="41601">MRTSREGVDRIASTIREQILDASADQAHWNTVAATLSDAFPGSFTAIHSLDFACPRINFDITRNVDPDYLASYGAHYAFINPWLAFWEGWPAGTVGIAERDCPAHLFRGTAFYEEWLVPQGDFRGAAGLKIDGGPHDLLHLAMHYPLKLCDGYDDALEKILKSVRGDIRRAVGHARRVNDMMGRMAAFAAVVERSPDIALVVDRWMKIAAANDIAEAALREGRLLAARHDRLVIRDMQANALLRHTVEQLVAGRPVDSAHHLMAHGGATWRVSFVALSRIESTAIVPAKPLVLLLFRDLSRPPGARNFDQLGPIFGLTRAEIDFCRHMAEGRTLSETADVLGITVGTARQRLKLIFQKTETHRQSELVLLLARYG</sequence>
<dbReference type="STRING" id="391937.NA2_08491"/>
<accession>K2LN38</accession>
<dbReference type="RefSeq" id="WP_008596209.1">
    <property type="nucleotide sequence ID" value="NZ_AMRM01000008.1"/>
</dbReference>
<dbReference type="OrthoDB" id="4457864at2"/>
<dbReference type="GO" id="GO:0006355">
    <property type="term" value="P:regulation of DNA-templated transcription"/>
    <property type="evidence" value="ECO:0007669"/>
    <property type="project" value="InterPro"/>
</dbReference>
<protein>
    <recommendedName>
        <fullName evidence="1">HTH luxR-type domain-containing protein</fullName>
    </recommendedName>
</protein>
<dbReference type="EMBL" id="AMRM01000008">
    <property type="protein sequence ID" value="EKF19154.1"/>
    <property type="molecule type" value="Genomic_DNA"/>
</dbReference>
<evidence type="ECO:0000313" key="2">
    <source>
        <dbReference type="EMBL" id="EKF19154.1"/>
    </source>
</evidence>
<dbReference type="SUPFAM" id="SSF46894">
    <property type="entry name" value="C-terminal effector domain of the bipartite response regulators"/>
    <property type="match status" value="1"/>
</dbReference>
<comment type="caution">
    <text evidence="2">The sequence shown here is derived from an EMBL/GenBank/DDBJ whole genome shotgun (WGS) entry which is preliminary data.</text>
</comment>
<dbReference type="Gene3D" id="1.10.10.10">
    <property type="entry name" value="Winged helix-like DNA-binding domain superfamily/Winged helix DNA-binding domain"/>
    <property type="match status" value="1"/>
</dbReference>
<name>K2LN38_9HYPH</name>
<dbReference type="InterPro" id="IPR016032">
    <property type="entry name" value="Sig_transdc_resp-reg_C-effctor"/>
</dbReference>
<organism evidence="2 3">
    <name type="scientific">Nitratireductor pacificus pht-3B</name>
    <dbReference type="NCBI Taxonomy" id="391937"/>
    <lineage>
        <taxon>Bacteria</taxon>
        <taxon>Pseudomonadati</taxon>
        <taxon>Pseudomonadota</taxon>
        <taxon>Alphaproteobacteria</taxon>
        <taxon>Hyphomicrobiales</taxon>
        <taxon>Phyllobacteriaceae</taxon>
        <taxon>Nitratireductor</taxon>
    </lineage>
</organism>
<proteinExistence type="predicted"/>